<dbReference type="GO" id="GO:0004756">
    <property type="term" value="F:selenide, water dikinase activity"/>
    <property type="evidence" value="ECO:0007669"/>
    <property type="project" value="TreeGrafter"/>
</dbReference>
<dbReference type="InterPro" id="IPR036921">
    <property type="entry name" value="PurM-like_N_sf"/>
</dbReference>
<dbReference type="EMBL" id="UINC01006843">
    <property type="protein sequence ID" value="SVA29975.1"/>
    <property type="molecule type" value="Genomic_DNA"/>
</dbReference>
<dbReference type="PANTHER" id="PTHR10256:SF0">
    <property type="entry name" value="INACTIVE SELENIDE, WATER DIKINASE-LIKE PROTEIN-RELATED"/>
    <property type="match status" value="1"/>
</dbReference>
<dbReference type="AlphaFoldDB" id="A0A381UP86"/>
<evidence type="ECO:0000259" key="7">
    <source>
        <dbReference type="Pfam" id="PF02769"/>
    </source>
</evidence>
<evidence type="ECO:0000256" key="1">
    <source>
        <dbReference type="ARBA" id="ARBA00022679"/>
    </source>
</evidence>
<dbReference type="InterPro" id="IPR010918">
    <property type="entry name" value="PurM-like_C_dom"/>
</dbReference>
<evidence type="ECO:0000313" key="8">
    <source>
        <dbReference type="EMBL" id="SVA29975.1"/>
    </source>
</evidence>
<evidence type="ECO:0000256" key="3">
    <source>
        <dbReference type="ARBA" id="ARBA00022777"/>
    </source>
</evidence>
<dbReference type="NCBIfam" id="TIGR00476">
    <property type="entry name" value="selD"/>
    <property type="match status" value="1"/>
</dbReference>
<dbReference type="InterPro" id="IPR016188">
    <property type="entry name" value="PurM-like_N"/>
</dbReference>
<dbReference type="Pfam" id="PF00586">
    <property type="entry name" value="AIRS"/>
    <property type="match status" value="1"/>
</dbReference>
<sequence length="315" mass="33348">VSEDERVVIDFHGVDDAAVVRLDGKEAIVQTVDFFAPIVDNPYDFGQIAAANSISDIYAMGATPLFALNIVAFPRNDLPMRILSEILQGGIDKAKEAGISIVGGHSIDDQEPKYGLVVTGRAVVDQLVKNSTACAGDALILTKPLGTGIIATAIKHGEAEENLIQEATALMTTLNALAAELMIKYGASAATDVTGFGLLGHLLEMCEASNVSAEIKFDQLPFIGGTATLAEKGVVPNGTKRNLDHAFQQVEFGDSLQEYEHLMAADAQTSGGLLIAMPEENVSPFISDFNSKSPFTACQIGVFHPSSGKKRISLL</sequence>
<dbReference type="SUPFAM" id="SSF56042">
    <property type="entry name" value="PurM C-terminal domain-like"/>
    <property type="match status" value="1"/>
</dbReference>
<gene>
    <name evidence="8" type="ORF">METZ01_LOCUS82829</name>
</gene>
<dbReference type="Gene3D" id="3.90.650.10">
    <property type="entry name" value="PurM-like C-terminal domain"/>
    <property type="match status" value="1"/>
</dbReference>
<feature type="domain" description="PurM-like C-terminal" evidence="7">
    <location>
        <begin position="135"/>
        <end position="305"/>
    </location>
</feature>
<dbReference type="CDD" id="cd02195">
    <property type="entry name" value="SelD"/>
    <property type="match status" value="1"/>
</dbReference>
<keyword evidence="3" id="KW-0418">Kinase</keyword>
<keyword evidence="2" id="KW-0547">Nucleotide-binding</keyword>
<name>A0A381UP86_9ZZZZ</name>
<dbReference type="Gene3D" id="3.30.1330.10">
    <property type="entry name" value="PurM-like, N-terminal domain"/>
    <property type="match status" value="1"/>
</dbReference>
<reference evidence="8" key="1">
    <citation type="submission" date="2018-05" db="EMBL/GenBank/DDBJ databases">
        <authorList>
            <person name="Lanie J.A."/>
            <person name="Ng W.-L."/>
            <person name="Kazmierczak K.M."/>
            <person name="Andrzejewski T.M."/>
            <person name="Davidsen T.M."/>
            <person name="Wayne K.J."/>
            <person name="Tettelin H."/>
            <person name="Glass J.I."/>
            <person name="Rusch D."/>
            <person name="Podicherti R."/>
            <person name="Tsui H.-C.T."/>
            <person name="Winkler M.E."/>
        </authorList>
    </citation>
    <scope>NUCLEOTIDE SEQUENCE</scope>
</reference>
<dbReference type="Pfam" id="PF02769">
    <property type="entry name" value="AIRS_C"/>
    <property type="match status" value="1"/>
</dbReference>
<dbReference type="PANTHER" id="PTHR10256">
    <property type="entry name" value="SELENIDE, WATER DIKINASE"/>
    <property type="match status" value="1"/>
</dbReference>
<dbReference type="SUPFAM" id="SSF55326">
    <property type="entry name" value="PurM N-terminal domain-like"/>
    <property type="match status" value="1"/>
</dbReference>
<keyword evidence="5" id="KW-0711">Selenium</keyword>
<evidence type="ECO:0000256" key="4">
    <source>
        <dbReference type="ARBA" id="ARBA00022840"/>
    </source>
</evidence>
<dbReference type="NCBIfam" id="NF002098">
    <property type="entry name" value="PRK00943.1"/>
    <property type="match status" value="1"/>
</dbReference>
<dbReference type="GO" id="GO:0005737">
    <property type="term" value="C:cytoplasm"/>
    <property type="evidence" value="ECO:0007669"/>
    <property type="project" value="TreeGrafter"/>
</dbReference>
<dbReference type="InterPro" id="IPR004536">
    <property type="entry name" value="SPS/SelD"/>
</dbReference>
<proteinExistence type="predicted"/>
<keyword evidence="4" id="KW-0067">ATP-binding</keyword>
<dbReference type="InterPro" id="IPR036676">
    <property type="entry name" value="PurM-like_C_sf"/>
</dbReference>
<keyword evidence="1" id="KW-0808">Transferase</keyword>
<dbReference type="GO" id="GO:0016260">
    <property type="term" value="P:selenocysteine biosynthetic process"/>
    <property type="evidence" value="ECO:0007669"/>
    <property type="project" value="TreeGrafter"/>
</dbReference>
<feature type="non-terminal residue" evidence="8">
    <location>
        <position position="1"/>
    </location>
</feature>
<evidence type="ECO:0000259" key="6">
    <source>
        <dbReference type="Pfam" id="PF00586"/>
    </source>
</evidence>
<feature type="domain" description="PurM-like N-terminal" evidence="6">
    <location>
        <begin position="15"/>
        <end position="121"/>
    </location>
</feature>
<evidence type="ECO:0000256" key="2">
    <source>
        <dbReference type="ARBA" id="ARBA00022741"/>
    </source>
</evidence>
<dbReference type="PIRSF" id="PIRSF036407">
    <property type="entry name" value="Selenphspht_syn"/>
    <property type="match status" value="1"/>
</dbReference>
<dbReference type="GO" id="GO:0005524">
    <property type="term" value="F:ATP binding"/>
    <property type="evidence" value="ECO:0007669"/>
    <property type="project" value="UniProtKB-KW"/>
</dbReference>
<evidence type="ECO:0000256" key="5">
    <source>
        <dbReference type="ARBA" id="ARBA00023266"/>
    </source>
</evidence>
<protein>
    <recommendedName>
        <fullName evidence="9">PurM-like N-terminal domain-containing protein</fullName>
    </recommendedName>
</protein>
<organism evidence="8">
    <name type="scientific">marine metagenome</name>
    <dbReference type="NCBI Taxonomy" id="408172"/>
    <lineage>
        <taxon>unclassified sequences</taxon>
        <taxon>metagenomes</taxon>
        <taxon>ecological metagenomes</taxon>
    </lineage>
</organism>
<evidence type="ECO:0008006" key="9">
    <source>
        <dbReference type="Google" id="ProtNLM"/>
    </source>
</evidence>
<accession>A0A381UP86</accession>